<name>A0A7D3W038_ACTVE</name>
<gene>
    <name evidence="1" type="ORF">ACTIVE_4692</name>
</gene>
<protein>
    <submittedName>
        <fullName evidence="1">Uncharacterized protein</fullName>
    </submittedName>
</protein>
<organism evidence="1 2">
    <name type="scientific">Actinomadura verrucosospora</name>
    <dbReference type="NCBI Taxonomy" id="46165"/>
    <lineage>
        <taxon>Bacteria</taxon>
        <taxon>Bacillati</taxon>
        <taxon>Actinomycetota</taxon>
        <taxon>Actinomycetes</taxon>
        <taxon>Streptosporangiales</taxon>
        <taxon>Thermomonosporaceae</taxon>
        <taxon>Actinomadura</taxon>
    </lineage>
</organism>
<reference evidence="1 2" key="1">
    <citation type="submission" date="2020-05" db="EMBL/GenBank/DDBJ databases">
        <title>Actinomadura verrucosospora NRRL-B18236 (PFL_A860) Genome sequencing and assembly.</title>
        <authorList>
            <person name="Samborskyy M."/>
        </authorList>
    </citation>
    <scope>NUCLEOTIDE SEQUENCE [LARGE SCALE GENOMIC DNA]</scope>
    <source>
        <strain evidence="1 2">NRRL:B18236</strain>
    </source>
</reference>
<evidence type="ECO:0000313" key="1">
    <source>
        <dbReference type="EMBL" id="QKG23051.1"/>
    </source>
</evidence>
<dbReference type="EMBL" id="CP053892">
    <property type="protein sequence ID" value="QKG23051.1"/>
    <property type="molecule type" value="Genomic_DNA"/>
</dbReference>
<evidence type="ECO:0000313" key="2">
    <source>
        <dbReference type="Proteomes" id="UP000501240"/>
    </source>
</evidence>
<keyword evidence="2" id="KW-1185">Reference proteome</keyword>
<dbReference type="Proteomes" id="UP000501240">
    <property type="component" value="Chromosome"/>
</dbReference>
<proteinExistence type="predicted"/>
<sequence>MEPLSPLARRNLEKLLLRAMEGSGDPVLTEIADAVASGQGTLRDIAGGSAYADHFMRALRGPVEHWQELPEQERDRLRAEADALGHALESLDPD</sequence>
<accession>A0A7D3W038</accession>
<dbReference type="RefSeq" id="WP_173097067.1">
    <property type="nucleotide sequence ID" value="NZ_CP053892.1"/>
</dbReference>
<dbReference type="AlphaFoldDB" id="A0A7D3W038"/>